<dbReference type="FunFam" id="3.40.30.10:FF:000046">
    <property type="entry name" value="GSH-dependent disulfide bond oxidoreductase"/>
    <property type="match status" value="1"/>
</dbReference>
<sequence length="244" mass="27090">MIDLYYWPTPNGHKVTLFLEELAEQGHGLDYTIKPVNIGKGAQFEPDFLRISPNNKMPAIVDHAPADGGAPINVFESGAILLYLANKTGRFLGIPDGADAGTALRQRILVNEWLFWQMGGLGPMTGQYGHFHVYAPEDIAYAKDRYRKEAERLLGVLDTQLEGRAFIAGADYSIADMASYPWISPYDKAPLDLAPFANVRHWQAAIRERPATRRAYALTKQVSPDAGKPMSDEQKKILFGQGAR</sequence>
<dbReference type="InterPro" id="IPR036282">
    <property type="entry name" value="Glutathione-S-Trfase_C_sf"/>
</dbReference>
<dbReference type="InterPro" id="IPR010987">
    <property type="entry name" value="Glutathione-S-Trfase_C-like"/>
</dbReference>
<protein>
    <submittedName>
        <fullName evidence="5">Glutathione S-transferase N-terminal domain-containing protein</fullName>
    </submittedName>
</protein>
<proteinExistence type="inferred from homology"/>
<dbReference type="RefSeq" id="WP_187553361.1">
    <property type="nucleotide sequence ID" value="NZ_BMZL01000001.1"/>
</dbReference>
<dbReference type="PANTHER" id="PTHR44051">
    <property type="entry name" value="GLUTATHIONE S-TRANSFERASE-RELATED"/>
    <property type="match status" value="1"/>
</dbReference>
<dbReference type="InterPro" id="IPR040079">
    <property type="entry name" value="Glutathione_S-Trfase"/>
</dbReference>
<dbReference type="SUPFAM" id="SSF52833">
    <property type="entry name" value="Thioredoxin-like"/>
    <property type="match status" value="1"/>
</dbReference>
<accession>A0A7G9SSM1</accession>
<dbReference type="Pfam" id="PF00043">
    <property type="entry name" value="GST_C"/>
    <property type="match status" value="1"/>
</dbReference>
<evidence type="ECO:0000256" key="2">
    <source>
        <dbReference type="SAM" id="MobiDB-lite"/>
    </source>
</evidence>
<dbReference type="PROSITE" id="PS50405">
    <property type="entry name" value="GST_CTER"/>
    <property type="match status" value="1"/>
</dbReference>
<keyword evidence="5" id="KW-0808">Transferase</keyword>
<keyword evidence="6" id="KW-1185">Reference proteome</keyword>
<feature type="domain" description="GST N-terminal" evidence="3">
    <location>
        <begin position="1"/>
        <end position="92"/>
    </location>
</feature>
<comment type="similarity">
    <text evidence="1">Belongs to the GST superfamily.</text>
</comment>
<dbReference type="SFLD" id="SFLDS00019">
    <property type="entry name" value="Glutathione_Transferase_(cytos"/>
    <property type="match status" value="1"/>
</dbReference>
<feature type="domain" description="GST C-terminal" evidence="4">
    <location>
        <begin position="103"/>
        <end position="230"/>
    </location>
</feature>
<evidence type="ECO:0000259" key="3">
    <source>
        <dbReference type="PROSITE" id="PS50404"/>
    </source>
</evidence>
<dbReference type="InterPro" id="IPR004045">
    <property type="entry name" value="Glutathione_S-Trfase_N"/>
</dbReference>
<dbReference type="KEGG" id="tcn:H9L16_04450"/>
<dbReference type="CDD" id="cd03048">
    <property type="entry name" value="GST_N_Ure2p_like"/>
    <property type="match status" value="1"/>
</dbReference>
<evidence type="ECO:0000313" key="5">
    <source>
        <dbReference type="EMBL" id="QNN70846.1"/>
    </source>
</evidence>
<dbReference type="SFLD" id="SFLDG00358">
    <property type="entry name" value="Main_(cytGST)"/>
    <property type="match status" value="1"/>
</dbReference>
<reference evidence="5 6" key="1">
    <citation type="submission" date="2020-08" db="EMBL/GenBank/DDBJ databases">
        <title>Genome sequence of Thermomonas carbonis KCTC 42013T.</title>
        <authorList>
            <person name="Hyun D.-W."/>
            <person name="Bae J.-W."/>
        </authorList>
    </citation>
    <scope>NUCLEOTIDE SEQUENCE [LARGE SCALE GENOMIC DNA]</scope>
    <source>
        <strain evidence="5 6">KCTC 42013</strain>
    </source>
</reference>
<evidence type="ECO:0000256" key="1">
    <source>
        <dbReference type="RuleBase" id="RU003494"/>
    </source>
</evidence>
<name>A0A7G9SSM1_9GAMM</name>
<dbReference type="EMBL" id="CP060719">
    <property type="protein sequence ID" value="QNN70846.1"/>
    <property type="molecule type" value="Genomic_DNA"/>
</dbReference>
<dbReference type="PANTHER" id="PTHR44051:SF19">
    <property type="entry name" value="DISULFIDE-BOND OXIDOREDUCTASE YFCG"/>
    <property type="match status" value="1"/>
</dbReference>
<evidence type="ECO:0000313" key="6">
    <source>
        <dbReference type="Proteomes" id="UP000515804"/>
    </source>
</evidence>
<dbReference type="InterPro" id="IPR004046">
    <property type="entry name" value="GST_C"/>
</dbReference>
<dbReference type="Gene3D" id="3.40.30.10">
    <property type="entry name" value="Glutaredoxin"/>
    <property type="match status" value="1"/>
</dbReference>
<evidence type="ECO:0000259" key="4">
    <source>
        <dbReference type="PROSITE" id="PS50405"/>
    </source>
</evidence>
<dbReference type="InterPro" id="IPR036249">
    <property type="entry name" value="Thioredoxin-like_sf"/>
</dbReference>
<organism evidence="5 6">
    <name type="scientific">Thermomonas carbonis</name>
    <dbReference type="NCBI Taxonomy" id="1463158"/>
    <lineage>
        <taxon>Bacteria</taxon>
        <taxon>Pseudomonadati</taxon>
        <taxon>Pseudomonadota</taxon>
        <taxon>Gammaproteobacteria</taxon>
        <taxon>Lysobacterales</taxon>
        <taxon>Lysobacteraceae</taxon>
        <taxon>Thermomonas</taxon>
    </lineage>
</organism>
<dbReference type="Pfam" id="PF02798">
    <property type="entry name" value="GST_N"/>
    <property type="match status" value="1"/>
</dbReference>
<dbReference type="Gene3D" id="1.20.1050.10">
    <property type="match status" value="1"/>
</dbReference>
<dbReference type="AlphaFoldDB" id="A0A7G9SSM1"/>
<feature type="region of interest" description="Disordered" evidence="2">
    <location>
        <begin position="221"/>
        <end position="244"/>
    </location>
</feature>
<dbReference type="GO" id="GO:0016740">
    <property type="term" value="F:transferase activity"/>
    <property type="evidence" value="ECO:0007669"/>
    <property type="project" value="UniProtKB-KW"/>
</dbReference>
<dbReference type="PROSITE" id="PS50404">
    <property type="entry name" value="GST_NTER"/>
    <property type="match status" value="1"/>
</dbReference>
<gene>
    <name evidence="5" type="ORF">H9L16_04450</name>
</gene>
<dbReference type="SUPFAM" id="SSF47616">
    <property type="entry name" value="GST C-terminal domain-like"/>
    <property type="match status" value="1"/>
</dbReference>
<dbReference type="SFLD" id="SFLDG01151">
    <property type="entry name" value="Main.2:_Nu-like"/>
    <property type="match status" value="1"/>
</dbReference>
<dbReference type="Proteomes" id="UP000515804">
    <property type="component" value="Chromosome"/>
</dbReference>